<reference evidence="2" key="2">
    <citation type="journal article" date="2018" name="Mol. Plant Microbe Interact.">
        <title>Genome sequence resources for the wheat stripe rust pathogen (Puccinia striiformis f. sp. tritici) and the barley stripe rust pathogen (Puccinia striiformis f. sp. hordei).</title>
        <authorList>
            <person name="Xia C."/>
            <person name="Wang M."/>
            <person name="Yin C."/>
            <person name="Cornejo O.E."/>
            <person name="Hulbert S.H."/>
            <person name="Chen X."/>
        </authorList>
    </citation>
    <scope>NUCLEOTIDE SEQUENCE [LARGE SCALE GENOMIC DNA]</scope>
    <source>
        <strain evidence="2">93-210</strain>
    </source>
</reference>
<protein>
    <submittedName>
        <fullName evidence="1">Uncharacterized protein</fullName>
    </submittedName>
</protein>
<accession>A0ACC0ECA5</accession>
<evidence type="ECO:0000313" key="2">
    <source>
        <dbReference type="Proteomes" id="UP001060170"/>
    </source>
</evidence>
<comment type="caution">
    <text evidence="1">The sequence shown here is derived from an EMBL/GenBank/DDBJ whole genome shotgun (WGS) entry which is preliminary data.</text>
</comment>
<evidence type="ECO:0000313" key="1">
    <source>
        <dbReference type="EMBL" id="KAI7950062.1"/>
    </source>
</evidence>
<organism evidence="1 2">
    <name type="scientific">Puccinia striiformis f. sp. tritici</name>
    <dbReference type="NCBI Taxonomy" id="168172"/>
    <lineage>
        <taxon>Eukaryota</taxon>
        <taxon>Fungi</taxon>
        <taxon>Dikarya</taxon>
        <taxon>Basidiomycota</taxon>
        <taxon>Pucciniomycotina</taxon>
        <taxon>Pucciniomycetes</taxon>
        <taxon>Pucciniales</taxon>
        <taxon>Pucciniaceae</taxon>
        <taxon>Puccinia</taxon>
    </lineage>
</organism>
<reference evidence="2" key="1">
    <citation type="journal article" date="2018" name="BMC Genomics">
        <title>Genomic insights into host adaptation between the wheat stripe rust pathogen (Puccinia striiformis f. sp. tritici) and the barley stripe rust pathogen (Puccinia striiformis f. sp. hordei).</title>
        <authorList>
            <person name="Xia C."/>
            <person name="Wang M."/>
            <person name="Yin C."/>
            <person name="Cornejo O.E."/>
            <person name="Hulbert S.H."/>
            <person name="Chen X."/>
        </authorList>
    </citation>
    <scope>NUCLEOTIDE SEQUENCE [LARGE SCALE GENOMIC DNA]</scope>
    <source>
        <strain evidence="2">93-210</strain>
    </source>
</reference>
<reference evidence="1 2" key="3">
    <citation type="journal article" date="2022" name="Microbiol. Spectr.">
        <title>Folding features and dynamics of 3D genome architecture in plant fungal pathogens.</title>
        <authorList>
            <person name="Xia C."/>
        </authorList>
    </citation>
    <scope>NUCLEOTIDE SEQUENCE [LARGE SCALE GENOMIC DNA]</scope>
    <source>
        <strain evidence="1 2">93-210</strain>
    </source>
</reference>
<proteinExistence type="predicted"/>
<keyword evidence="2" id="KW-1185">Reference proteome</keyword>
<dbReference type="EMBL" id="CM045872">
    <property type="protein sequence ID" value="KAI7950062.1"/>
    <property type="molecule type" value="Genomic_DNA"/>
</dbReference>
<name>A0ACC0ECA5_9BASI</name>
<gene>
    <name evidence="1" type="ORF">MJO28_008883</name>
</gene>
<dbReference type="Proteomes" id="UP001060170">
    <property type="component" value="Chromosome 8"/>
</dbReference>
<sequence length="670" mass="77507">MVALALHRQYPINAKRMVIILCIITLKVVVTQSIAKDGMHKSDYSTESIEFYSTDNGARNEEMEISCDQPFQNERSGSSDQQPSNNNRFDWIFNPSEKSGADIPRKELEEITATFHRLRQARDNPQGLETHLKSNLYTQIHQAEESLDRIRAWIIDIFDHKNRDPVRFNGAQKFKLGLGSEEASLWDQIWKSEEESYRFSKKTAGFLGYFYSLWNFIFDNQYWETQQLQQSLRKIRRQLPHRSLLEEERIILQLENVQKAGFKLSWHELHLARKISEMSSKLTDQDLNPFSMPLDLEEGNLLDAIGSRTVAVRREEQVRGLEENLTKKLKTAGHDTHHGIINPDDQSFIIEELHHLIQKERDGLGWTDNDVAWLKSLEHESLHLDDHKKRKTNNLHLLVTTLKTRKLENKKKDISPTDLHTYKKVYSNFLKGNDEHGTMMPEKLGLHLKLGTSPSENLSVLEELTGSEIEEIKELARKEHHEEVSVEPNLAKHSIGKELVKSGQEVVLQSLEKNQENERSSSVLLLNHLQFFKNLNEVKQSFDIKILPHQVLQWFVENHHGTQQTQLSDQPPSQVQLLSKGITNINPLDFYKKQTSTDLLALKNPSELKELNTQMVDQDQMQNSHHNQTKIQLRNWGVSAEKVTLLKEAEVISTSSLQVHHKLDMGNSGR</sequence>